<gene>
    <name evidence="1" type="ORF">CTI12_AA497440</name>
</gene>
<sequence>MLHILSHPASLQIMEWTVVSPKKHVIKSLGLLNGLGESGMEGITGELSTVLQEQIHCLQRFAVWRRHEARRVHGALMCAAGLYIYNQLMTIPNLLAPPTHSIWKKNGKFGTSNPSSAFFGKKASAISLCLLGYNGSSIFAARRSGCSNSSNFQSVQEGIIPVEVAAPLHLLLLVSPWIS</sequence>
<dbReference type="STRING" id="35608.A0A2U1LFR1"/>
<name>A0A2U1LFR1_ARTAN</name>
<dbReference type="EMBL" id="PKPP01009633">
    <property type="protein sequence ID" value="PWA47831.1"/>
    <property type="molecule type" value="Genomic_DNA"/>
</dbReference>
<dbReference type="Proteomes" id="UP000245207">
    <property type="component" value="Unassembled WGS sequence"/>
</dbReference>
<comment type="caution">
    <text evidence="1">The sequence shown here is derived from an EMBL/GenBank/DDBJ whole genome shotgun (WGS) entry which is preliminary data.</text>
</comment>
<organism evidence="1 2">
    <name type="scientific">Artemisia annua</name>
    <name type="common">Sweet wormwood</name>
    <dbReference type="NCBI Taxonomy" id="35608"/>
    <lineage>
        <taxon>Eukaryota</taxon>
        <taxon>Viridiplantae</taxon>
        <taxon>Streptophyta</taxon>
        <taxon>Embryophyta</taxon>
        <taxon>Tracheophyta</taxon>
        <taxon>Spermatophyta</taxon>
        <taxon>Magnoliopsida</taxon>
        <taxon>eudicotyledons</taxon>
        <taxon>Gunneridae</taxon>
        <taxon>Pentapetalae</taxon>
        <taxon>asterids</taxon>
        <taxon>campanulids</taxon>
        <taxon>Asterales</taxon>
        <taxon>Asteraceae</taxon>
        <taxon>Asteroideae</taxon>
        <taxon>Anthemideae</taxon>
        <taxon>Artemisiinae</taxon>
        <taxon>Artemisia</taxon>
    </lineage>
</organism>
<keyword evidence="2" id="KW-1185">Reference proteome</keyword>
<dbReference type="AlphaFoldDB" id="A0A2U1LFR1"/>
<protein>
    <submittedName>
        <fullName evidence="1">TBP-ASSOCIATED FACTOR 6B</fullName>
    </submittedName>
</protein>
<proteinExistence type="predicted"/>
<reference evidence="1 2" key="1">
    <citation type="journal article" date="2018" name="Mol. Plant">
        <title>The genome of Artemisia annua provides insight into the evolution of Asteraceae family and artemisinin biosynthesis.</title>
        <authorList>
            <person name="Shen Q."/>
            <person name="Zhang L."/>
            <person name="Liao Z."/>
            <person name="Wang S."/>
            <person name="Yan T."/>
            <person name="Shi P."/>
            <person name="Liu M."/>
            <person name="Fu X."/>
            <person name="Pan Q."/>
            <person name="Wang Y."/>
            <person name="Lv Z."/>
            <person name="Lu X."/>
            <person name="Zhang F."/>
            <person name="Jiang W."/>
            <person name="Ma Y."/>
            <person name="Chen M."/>
            <person name="Hao X."/>
            <person name="Li L."/>
            <person name="Tang Y."/>
            <person name="Lv G."/>
            <person name="Zhou Y."/>
            <person name="Sun X."/>
            <person name="Brodelius P.E."/>
            <person name="Rose J.K.C."/>
            <person name="Tang K."/>
        </authorList>
    </citation>
    <scope>NUCLEOTIDE SEQUENCE [LARGE SCALE GENOMIC DNA]</scope>
    <source>
        <strain evidence="2">cv. Huhao1</strain>
        <tissue evidence="1">Leaf</tissue>
    </source>
</reference>
<evidence type="ECO:0000313" key="2">
    <source>
        <dbReference type="Proteomes" id="UP000245207"/>
    </source>
</evidence>
<evidence type="ECO:0000313" key="1">
    <source>
        <dbReference type="EMBL" id="PWA47831.1"/>
    </source>
</evidence>
<accession>A0A2U1LFR1</accession>